<dbReference type="InterPro" id="IPR015661">
    <property type="entry name" value="Bub1/Mad3"/>
</dbReference>
<keyword evidence="3" id="KW-0995">Kinetochore</keyword>
<name>A0A2P6NYM7_9EUKA</name>
<dbReference type="GO" id="GO:0000776">
    <property type="term" value="C:kinetochore"/>
    <property type="evidence" value="ECO:0007669"/>
    <property type="project" value="UniProtKB-KW"/>
</dbReference>
<dbReference type="GO" id="GO:0051754">
    <property type="term" value="P:meiotic sister chromatid cohesion, centromeric"/>
    <property type="evidence" value="ECO:0007669"/>
    <property type="project" value="TreeGrafter"/>
</dbReference>
<dbReference type="EMBL" id="MDYQ01000006">
    <property type="protein sequence ID" value="PRP89065.1"/>
    <property type="molecule type" value="Genomic_DNA"/>
</dbReference>
<dbReference type="InterPro" id="IPR008271">
    <property type="entry name" value="Ser/Thr_kinase_AS"/>
</dbReference>
<dbReference type="GO" id="GO:0005634">
    <property type="term" value="C:nucleus"/>
    <property type="evidence" value="ECO:0007669"/>
    <property type="project" value="TreeGrafter"/>
</dbReference>
<dbReference type="InterPro" id="IPR000719">
    <property type="entry name" value="Prot_kinase_dom"/>
</dbReference>
<feature type="compositionally biased region" description="Polar residues" evidence="5">
    <location>
        <begin position="231"/>
        <end position="242"/>
    </location>
</feature>
<dbReference type="InterPro" id="IPR011009">
    <property type="entry name" value="Kinase-like_dom_sf"/>
</dbReference>
<accession>A0A2P6NYM7</accession>
<reference evidence="8 9" key="1">
    <citation type="journal article" date="2018" name="Genome Biol. Evol.">
        <title>Multiple Roots of Fruiting Body Formation in Amoebozoa.</title>
        <authorList>
            <person name="Hillmann F."/>
            <person name="Forbes G."/>
            <person name="Novohradska S."/>
            <person name="Ferling I."/>
            <person name="Riege K."/>
            <person name="Groth M."/>
            <person name="Westermann M."/>
            <person name="Marz M."/>
            <person name="Spaller T."/>
            <person name="Winckler T."/>
            <person name="Schaap P."/>
            <person name="Glockner G."/>
        </authorList>
    </citation>
    <scope>NUCLEOTIDE SEQUENCE [LARGE SCALE GENOMIC DNA]</scope>
    <source>
        <strain evidence="8 9">Jena</strain>
    </source>
</reference>
<dbReference type="FunFam" id="1.25.40.430:FF:000003">
    <property type="entry name" value="Checkpoint serine/threonine-protein kinase BUB1"/>
    <property type="match status" value="1"/>
</dbReference>
<proteinExistence type="predicted"/>
<gene>
    <name evidence="8" type="ORF">PROFUN_02343</name>
</gene>
<dbReference type="PANTHER" id="PTHR14030:SF4">
    <property type="entry name" value="BUB1 KINASE, ISOFORM A-RELATED"/>
    <property type="match status" value="1"/>
</dbReference>
<evidence type="ECO:0000256" key="2">
    <source>
        <dbReference type="ARBA" id="ARBA00022454"/>
    </source>
</evidence>
<feature type="domain" description="BUB1 N-terminal" evidence="7">
    <location>
        <begin position="48"/>
        <end position="202"/>
    </location>
</feature>
<dbReference type="Gene3D" id="1.10.510.10">
    <property type="entry name" value="Transferase(Phosphotransferase) domain 1"/>
    <property type="match status" value="1"/>
</dbReference>
<dbReference type="GO" id="GO:0032991">
    <property type="term" value="C:protein-containing complex"/>
    <property type="evidence" value="ECO:0007669"/>
    <property type="project" value="UniProtKB-ARBA"/>
</dbReference>
<feature type="compositionally biased region" description="Basic and acidic residues" evidence="5">
    <location>
        <begin position="267"/>
        <end position="276"/>
    </location>
</feature>
<feature type="compositionally biased region" description="Basic and acidic residues" evidence="5">
    <location>
        <begin position="747"/>
        <end position="757"/>
    </location>
</feature>
<dbReference type="Gene3D" id="1.25.40.430">
    <property type="match status" value="1"/>
</dbReference>
<feature type="domain" description="Protein kinase" evidence="6">
    <location>
        <begin position="848"/>
        <end position="1149"/>
    </location>
</feature>
<protein>
    <submittedName>
        <fullName evidence="8">Uncharacterized protein</fullName>
    </submittedName>
</protein>
<feature type="compositionally biased region" description="Basic and acidic residues" evidence="5">
    <location>
        <begin position="246"/>
        <end position="257"/>
    </location>
</feature>
<comment type="caution">
    <text evidence="8">The sequence shown here is derived from an EMBL/GenBank/DDBJ whole genome shotgun (WGS) entry which is preliminary data.</text>
</comment>
<feature type="compositionally biased region" description="Acidic residues" evidence="5">
    <location>
        <begin position="197"/>
        <end position="206"/>
    </location>
</feature>
<dbReference type="Proteomes" id="UP000241769">
    <property type="component" value="Unassembled WGS sequence"/>
</dbReference>
<keyword evidence="4" id="KW-0137">Centromere</keyword>
<sequence length="1149" mass="128601">MTSEFDWEQSKENILPLKQGRNPAKLAAALQPSTSSTTAAHTAQKQEWEEKIRDYAGSDPLLVWQRYIQWTQQTSTSGKKTEVIQLLERCTQEFKDREEYKNKERYIRIWITYADVCSEPLDVFKFMQANRIGEYVSTFYEAWAIVLESKGNFSSAEKVYKKGIKMLAEPIDNLKKAYLSYQMRMGRRAYEMSLNNLEEEEGEEGEERTALGTLTQRSASTSTRTSKAPTVRSTTGIKSTGNKGLEVYRDTDGKGSKYEPSWNSLPAEKDSRKENTGKTSTWNEPLRGSKTSGQSSGKEIVVFTDNNGVAQAMGYKKDLISGPQGEDMSFEERRAMRFHGYDPSEEIGVETDMALTQVIPAMPERKVLSQRPSASDSTSLRSAPKVAAPVQPTKPASFSIFQEGEKAPASSFTIFEESKAQPQPSTKSSSFAIFEGETPAKPAPASKPSTFTIFQEESKPNASAPLQPAKSSGFTIFEEPKAEKSAGFTIFEETPATKPAPAKSTGFTIFEETPVAKPKSTGFTIFEEEALAIQSAPLPSTKPSGFTIFEETKAPLQPAKPTHFTIFDENSSSENAPAPRLGSLSSRPIQVSQQHYPQEEMIAVEYTEDISALIDFNQSVSASPTMTINTRKAMDSVLAMFGTPTGRKRMDQSIVMTPSNVTKSYNLVPSPTLEIRRPEREEENQGRSQTNGPKRTNGDVIRGEVEPPRGRSNHGKMTNGDVLSGTVDEEEDILGSVSSNKRQLTTPDKKSDQQGKKIRPDITEGMKRVDITEGGAPFDPFTDSYIRQQLQKVDMNMYGGYHNLCEQSAPSTTDIDDVEKGAKCGLFFDLGERHLAAWRLTETEEKSFEITTCQGVGAFGRVYAVHDVSEDPNTDYTALYALKIASPPCPWEYHICSQIQQRVPPHLRNKFPKVISQHVYVDKSFLLMDICDFSLHEVINHHRNHNTHMDEALVMFYGMELLQMVQAIHDAGVIHGDIKPDNLLIMNEGGAMVGQWKAEKDDTWAGKGLKLIDFGHSIDVTLQPAGSVYTTKNNFTEDFQCIEMMTGKPWTKQVDLFGVCGVIHTMLHNEYMRVEKGENGRYKCKSGMKRYWQGDVWNSLFDDLLNVESCDHIPRVDVHVKRMEEYLTKSKGNTIKTLLTRQNMEMSSR</sequence>
<evidence type="ECO:0000256" key="1">
    <source>
        <dbReference type="ARBA" id="ARBA00004629"/>
    </source>
</evidence>
<evidence type="ECO:0000313" key="9">
    <source>
        <dbReference type="Proteomes" id="UP000241769"/>
    </source>
</evidence>
<feature type="compositionally biased region" description="Polar residues" evidence="5">
    <location>
        <begin position="736"/>
        <end position="746"/>
    </location>
</feature>
<comment type="subcellular location">
    <subcellularLocation>
        <location evidence="1">Chromosome</location>
        <location evidence="1">Centromere</location>
        <location evidence="1">Kinetochore</location>
    </subcellularLocation>
</comment>
<evidence type="ECO:0000256" key="4">
    <source>
        <dbReference type="ARBA" id="ARBA00023328"/>
    </source>
</evidence>
<dbReference type="Pfam" id="PF08311">
    <property type="entry name" value="Mad3_BUB1_I"/>
    <property type="match status" value="1"/>
</dbReference>
<keyword evidence="2" id="KW-0158">Chromosome</keyword>
<dbReference type="SUPFAM" id="SSF56112">
    <property type="entry name" value="Protein kinase-like (PK-like)"/>
    <property type="match status" value="1"/>
</dbReference>
<feature type="compositionally biased region" description="Polar residues" evidence="5">
    <location>
        <begin position="277"/>
        <end position="296"/>
    </location>
</feature>
<feature type="compositionally biased region" description="Polar residues" evidence="5">
    <location>
        <begin position="370"/>
        <end position="381"/>
    </location>
</feature>
<feature type="region of interest" description="Disordered" evidence="5">
    <location>
        <begin position="662"/>
        <end position="757"/>
    </location>
</feature>
<dbReference type="GO" id="GO:0007094">
    <property type="term" value="P:mitotic spindle assembly checkpoint signaling"/>
    <property type="evidence" value="ECO:0007669"/>
    <property type="project" value="InterPro"/>
</dbReference>
<evidence type="ECO:0000313" key="8">
    <source>
        <dbReference type="EMBL" id="PRP89065.1"/>
    </source>
</evidence>
<dbReference type="AlphaFoldDB" id="A0A2P6NYM7"/>
<feature type="region of interest" description="Disordered" evidence="5">
    <location>
        <begin position="197"/>
        <end position="296"/>
    </location>
</feature>
<dbReference type="OrthoDB" id="248495at2759"/>
<dbReference type="InterPro" id="IPR013212">
    <property type="entry name" value="Mad3/Bub1_I"/>
</dbReference>
<dbReference type="GO" id="GO:0004672">
    <property type="term" value="F:protein kinase activity"/>
    <property type="evidence" value="ECO:0007669"/>
    <property type="project" value="InterPro"/>
</dbReference>
<feature type="region of interest" description="Disordered" evidence="5">
    <location>
        <begin position="364"/>
        <end position="391"/>
    </location>
</feature>
<dbReference type="PROSITE" id="PS51489">
    <property type="entry name" value="BUB1_N"/>
    <property type="match status" value="1"/>
</dbReference>
<dbReference type="PANTHER" id="PTHR14030">
    <property type="entry name" value="MITOTIC CHECKPOINT SERINE/THREONINE-PROTEIN KINASE BUB1"/>
    <property type="match status" value="1"/>
</dbReference>
<dbReference type="Pfam" id="PF00069">
    <property type="entry name" value="Pkinase"/>
    <property type="match status" value="1"/>
</dbReference>
<keyword evidence="9" id="KW-1185">Reference proteome</keyword>
<evidence type="ECO:0000259" key="6">
    <source>
        <dbReference type="PROSITE" id="PS50011"/>
    </source>
</evidence>
<dbReference type="FunCoup" id="A0A2P6NYM7">
    <property type="interactions" value="49"/>
</dbReference>
<dbReference type="PROSITE" id="PS50011">
    <property type="entry name" value="PROTEIN_KINASE_DOM"/>
    <property type="match status" value="1"/>
</dbReference>
<dbReference type="InParanoid" id="A0A2P6NYM7"/>
<evidence type="ECO:0000256" key="5">
    <source>
        <dbReference type="SAM" id="MobiDB-lite"/>
    </source>
</evidence>
<dbReference type="SMART" id="SM00220">
    <property type="entry name" value="S_TKc"/>
    <property type="match status" value="1"/>
</dbReference>
<feature type="compositionally biased region" description="Low complexity" evidence="5">
    <location>
        <begin position="213"/>
        <end position="230"/>
    </location>
</feature>
<dbReference type="SMART" id="SM00777">
    <property type="entry name" value="Mad3_BUB1_I"/>
    <property type="match status" value="1"/>
</dbReference>
<feature type="compositionally biased region" description="Basic and acidic residues" evidence="5">
    <location>
        <begin position="674"/>
        <end position="685"/>
    </location>
</feature>
<dbReference type="STRING" id="1890364.A0A2P6NYM7"/>
<organism evidence="8 9">
    <name type="scientific">Planoprotostelium fungivorum</name>
    <dbReference type="NCBI Taxonomy" id="1890364"/>
    <lineage>
        <taxon>Eukaryota</taxon>
        <taxon>Amoebozoa</taxon>
        <taxon>Evosea</taxon>
        <taxon>Variosea</taxon>
        <taxon>Cavosteliida</taxon>
        <taxon>Cavosteliaceae</taxon>
        <taxon>Planoprotostelium</taxon>
    </lineage>
</organism>
<evidence type="ECO:0000256" key="3">
    <source>
        <dbReference type="ARBA" id="ARBA00022838"/>
    </source>
</evidence>
<dbReference type="GO" id="GO:0005524">
    <property type="term" value="F:ATP binding"/>
    <property type="evidence" value="ECO:0007669"/>
    <property type="project" value="InterPro"/>
</dbReference>
<evidence type="ECO:0000259" key="7">
    <source>
        <dbReference type="PROSITE" id="PS51489"/>
    </source>
</evidence>
<dbReference type="PROSITE" id="PS00108">
    <property type="entry name" value="PROTEIN_KINASE_ST"/>
    <property type="match status" value="1"/>
</dbReference>